<dbReference type="InterPro" id="IPR011051">
    <property type="entry name" value="RmlC_Cupin_sf"/>
</dbReference>
<dbReference type="RefSeq" id="WP_062761895.1">
    <property type="nucleotide sequence ID" value="NZ_CP121045.1"/>
</dbReference>
<reference evidence="2 3" key="1">
    <citation type="submission" date="2015-12" db="EMBL/GenBank/DDBJ databases">
        <title>Genome sequence of Tistrella mobilis MCCC 1A02139.</title>
        <authorList>
            <person name="Lu L."/>
            <person name="Lai Q."/>
            <person name="Shao Z."/>
            <person name="Qian P."/>
        </authorList>
    </citation>
    <scope>NUCLEOTIDE SEQUENCE [LARGE SCALE GENOMIC DNA]</scope>
    <source>
        <strain evidence="2 3">MCCC 1A02139</strain>
    </source>
</reference>
<evidence type="ECO:0000259" key="1">
    <source>
        <dbReference type="Pfam" id="PF07883"/>
    </source>
</evidence>
<dbReference type="InterPro" id="IPR052044">
    <property type="entry name" value="PKS_Associated_Protein"/>
</dbReference>
<gene>
    <name evidence="2" type="ORF">AUP44_22180</name>
</gene>
<organism evidence="2 3">
    <name type="scientific">Tistrella mobilis</name>
    <dbReference type="NCBI Taxonomy" id="171437"/>
    <lineage>
        <taxon>Bacteria</taxon>
        <taxon>Pseudomonadati</taxon>
        <taxon>Pseudomonadota</taxon>
        <taxon>Alphaproteobacteria</taxon>
        <taxon>Geminicoccales</taxon>
        <taxon>Geminicoccaceae</taxon>
        <taxon>Tistrella</taxon>
    </lineage>
</organism>
<dbReference type="InterPro" id="IPR014710">
    <property type="entry name" value="RmlC-like_jellyroll"/>
</dbReference>
<comment type="caution">
    <text evidence="2">The sequence shown here is derived from an EMBL/GenBank/DDBJ whole genome shotgun (WGS) entry which is preliminary data.</text>
</comment>
<evidence type="ECO:0000313" key="2">
    <source>
        <dbReference type="EMBL" id="KYO56358.1"/>
    </source>
</evidence>
<dbReference type="PANTHER" id="PTHR36114">
    <property type="entry name" value="16.7 KDA PROTEIN IN WHIE LOCUS"/>
    <property type="match status" value="1"/>
</dbReference>
<dbReference type="CDD" id="cd02226">
    <property type="entry name" value="cupin_YdbB-like"/>
    <property type="match status" value="1"/>
</dbReference>
<dbReference type="InterPro" id="IPR011060">
    <property type="entry name" value="RibuloseP-bd_barrel"/>
</dbReference>
<dbReference type="PANTHER" id="PTHR36114:SF1">
    <property type="entry name" value="16.7 KDA PROTEIN IN WHIE LOCUS"/>
    <property type="match status" value="1"/>
</dbReference>
<dbReference type="Proteomes" id="UP000075787">
    <property type="component" value="Unassembled WGS sequence"/>
</dbReference>
<dbReference type="AlphaFoldDB" id="A0A162LQQ2"/>
<name>A0A162LQQ2_9PROT</name>
<accession>A0A162LQQ2</accession>
<protein>
    <submittedName>
        <fullName evidence="2">Cupin</fullName>
    </submittedName>
</protein>
<dbReference type="Pfam" id="PF07883">
    <property type="entry name" value="Cupin_2"/>
    <property type="match status" value="1"/>
</dbReference>
<evidence type="ECO:0000313" key="3">
    <source>
        <dbReference type="Proteomes" id="UP000075787"/>
    </source>
</evidence>
<dbReference type="Gene3D" id="2.60.120.10">
    <property type="entry name" value="Jelly Rolls"/>
    <property type="match status" value="1"/>
</dbReference>
<dbReference type="SUPFAM" id="SSF51182">
    <property type="entry name" value="RmlC-like cupins"/>
    <property type="match status" value="1"/>
</dbReference>
<sequence>MSDRLIFMATRNDATVAGADALVDAAAALGIRRIGFKDVGLDRNGLAALHARIKAADAESVLEMVSLDPAAEAAAARLAVDLGVDLLLGGRHPEAVLPVIAGRGLRYMPFAGAVSGHPSMLSGSDDEIVADAARLAAMDGVSGVDLLAWRRPGDAAGLIAKVVAAIAPKPVIVAGSIDSPAAVAAVVAAGAAGFTIGTAAIEGSFAGAAPELSAQLGAALKALAEAEGRISAAGTVDLARAFAGFDDCWSPRIGGRINDMHLKLVKLSGAFVWHRHEVEDELFLVTRGRLLMKFRDRDEEVAAGQFIIVPHGVEHCPVALDEPCEVVLLEPATTVNTGTAGGGRTVTHLKSI</sequence>
<dbReference type="EMBL" id="LPZR01000045">
    <property type="protein sequence ID" value="KYO56358.1"/>
    <property type="molecule type" value="Genomic_DNA"/>
</dbReference>
<dbReference type="GeneID" id="97243209"/>
<feature type="domain" description="Cupin type-2" evidence="1">
    <location>
        <begin position="270"/>
        <end position="327"/>
    </location>
</feature>
<dbReference type="InterPro" id="IPR013096">
    <property type="entry name" value="Cupin_2"/>
</dbReference>
<proteinExistence type="predicted"/>
<dbReference type="SUPFAM" id="SSF51366">
    <property type="entry name" value="Ribulose-phoshate binding barrel"/>
    <property type="match status" value="1"/>
</dbReference>